<accession>A0ABP7N9M0</accession>
<keyword evidence="2" id="KW-1185">Reference proteome</keyword>
<reference evidence="2" key="1">
    <citation type="journal article" date="2019" name="Int. J. Syst. Evol. Microbiol.">
        <title>The Global Catalogue of Microorganisms (GCM) 10K type strain sequencing project: providing services to taxonomists for standard genome sequencing and annotation.</title>
        <authorList>
            <consortium name="The Broad Institute Genomics Platform"/>
            <consortium name="The Broad Institute Genome Sequencing Center for Infectious Disease"/>
            <person name="Wu L."/>
            <person name="Ma J."/>
        </authorList>
    </citation>
    <scope>NUCLEOTIDE SEQUENCE [LARGE SCALE GENOMIC DNA]</scope>
    <source>
        <strain evidence="2">JCM 17214</strain>
    </source>
</reference>
<comment type="caution">
    <text evidence="1">The sequence shown here is derived from an EMBL/GenBank/DDBJ whole genome shotgun (WGS) entry which is preliminary data.</text>
</comment>
<name>A0ABP7N9M0_9BACT</name>
<organism evidence="1 2">
    <name type="scientific">Hymenobacter algoricola</name>
    <dbReference type="NCBI Taxonomy" id="486267"/>
    <lineage>
        <taxon>Bacteria</taxon>
        <taxon>Pseudomonadati</taxon>
        <taxon>Bacteroidota</taxon>
        <taxon>Cytophagia</taxon>
        <taxon>Cytophagales</taxon>
        <taxon>Hymenobacteraceae</taxon>
        <taxon>Hymenobacter</taxon>
    </lineage>
</organism>
<dbReference type="EMBL" id="BAABDH010000041">
    <property type="protein sequence ID" value="GAA3940718.1"/>
    <property type="molecule type" value="Genomic_DNA"/>
</dbReference>
<protein>
    <submittedName>
        <fullName evidence="1">Uncharacterized protein</fullName>
    </submittedName>
</protein>
<gene>
    <name evidence="1" type="ORF">GCM10022406_25870</name>
</gene>
<dbReference type="Proteomes" id="UP001499909">
    <property type="component" value="Unassembled WGS sequence"/>
</dbReference>
<proteinExistence type="predicted"/>
<evidence type="ECO:0000313" key="2">
    <source>
        <dbReference type="Proteomes" id="UP001499909"/>
    </source>
</evidence>
<dbReference type="RefSeq" id="WP_345114509.1">
    <property type="nucleotide sequence ID" value="NZ_BAABDH010000041.1"/>
</dbReference>
<evidence type="ECO:0000313" key="1">
    <source>
        <dbReference type="EMBL" id="GAA3940718.1"/>
    </source>
</evidence>
<sequence>MENKTTPFSLSDIALCLRREVRMRYAVYPGKVADEKSTFTQADMDREIALMEAAADALEKMAKNGLFREAWNVLATSRAQNTTEQLPDELERVFGLLKSADLMARPADAASYAIKLSGLFLHMAELYKAEAELPGKPEAAASAPASPIPTPSVASAASTEFVPNPDFVATKEQSEEIMRLVNNPKITRSEKTSHLLNVYKYRQDKAQEVIAKLRGWIEERENGKTAA</sequence>